<sequence>MAHADIGTKFLKQYNGTVNDAFQITGSKSESNRLLILQALYPSIEISNLSNSDDTNLMLNALNSSEKEINIGHAGTTMRFLTSYFAVKPNSEIILTGSARMQERPIKILVDALRTLGANIEYVNNDGFPPLKITGTTLTDNKVKIDGSVSSQYISSLLLIAPTLPEGLTIEFDGKITSIPYIQMTLSLLNDLGVKTNFEGQFISVAPTTEIKNTDFTVESDWSSASYAYGFVALTENGTLEISSYKENSLQGDSVLQEIYKEFGVTTTFNEHTITLQKTPNFTLPKRVEFDLVKAPDIAQTIAVTAFGLGVECHMTGLHTLKIKETDRIVALDNELSKLGATLETSNETLTVKAFNGTINSDIHIATYNDHRMAMAFAPLLLKTNINIDDAGVVSKSYPSFWEDYERFQ</sequence>
<keyword evidence="4 7" id="KW-0808">Transferase</keyword>
<comment type="catalytic activity">
    <reaction evidence="6">
        <text>3-phosphoshikimate + phosphoenolpyruvate = 5-O-(1-carboxyvinyl)-3-phosphoshikimate + phosphate</text>
        <dbReference type="Rhea" id="RHEA:21256"/>
        <dbReference type="ChEBI" id="CHEBI:43474"/>
        <dbReference type="ChEBI" id="CHEBI:57701"/>
        <dbReference type="ChEBI" id="CHEBI:58702"/>
        <dbReference type="ChEBI" id="CHEBI:145989"/>
        <dbReference type="EC" id="2.5.1.19"/>
    </reaction>
    <physiologicalReaction direction="left-to-right" evidence="6">
        <dbReference type="Rhea" id="RHEA:21257"/>
    </physiologicalReaction>
</comment>
<dbReference type="PANTHER" id="PTHR21090">
    <property type="entry name" value="AROM/DEHYDROQUINATE SYNTHASE"/>
    <property type="match status" value="1"/>
</dbReference>
<dbReference type="PIRSF" id="PIRSF000505">
    <property type="entry name" value="EPSPS"/>
    <property type="match status" value="1"/>
</dbReference>
<protein>
    <recommendedName>
        <fullName evidence="7">3-phosphoshikimate 1-carboxyvinyltransferase</fullName>
        <ecNumber evidence="7">2.5.1.19</ecNumber>
    </recommendedName>
    <alternativeName>
        <fullName evidence="7">5-enolpyruvylshikimate-3-phosphate synthase</fullName>
        <shortName evidence="7">EPSP synthase</shortName>
        <shortName evidence="7">EPSPS</shortName>
    </alternativeName>
</protein>
<dbReference type="RefSeq" id="WP_167182159.1">
    <property type="nucleotide sequence ID" value="NZ_JAASQL010000001.1"/>
</dbReference>
<comment type="similarity">
    <text evidence="2 7">Belongs to the EPSP synthase family.</text>
</comment>
<evidence type="ECO:0000256" key="4">
    <source>
        <dbReference type="ARBA" id="ARBA00022679"/>
    </source>
</evidence>
<feature type="binding site" evidence="7">
    <location>
        <position position="178"/>
    </location>
    <ligand>
        <name>3-phosphoshikimate</name>
        <dbReference type="ChEBI" id="CHEBI:145989"/>
    </ligand>
</feature>
<evidence type="ECO:0000256" key="2">
    <source>
        <dbReference type="ARBA" id="ARBA00009948"/>
    </source>
</evidence>
<dbReference type="InterPro" id="IPR006264">
    <property type="entry name" value="EPSP_synthase"/>
</dbReference>
<keyword evidence="5 7" id="KW-0057">Aromatic amino acid biosynthesis</keyword>
<name>A0ABX0U5I3_9FLAO</name>
<keyword evidence="10" id="KW-1185">Reference proteome</keyword>
<dbReference type="InterPro" id="IPR036968">
    <property type="entry name" value="Enolpyruvate_Tfrase_sf"/>
</dbReference>
<keyword evidence="7" id="KW-0963">Cytoplasm</keyword>
<feature type="binding site" evidence="7">
    <location>
        <position position="324"/>
    </location>
    <ligand>
        <name>3-phosphoshikimate</name>
        <dbReference type="ChEBI" id="CHEBI:145989"/>
    </ligand>
</feature>
<dbReference type="InterPro" id="IPR023193">
    <property type="entry name" value="EPSP_synthase_CS"/>
</dbReference>
<evidence type="ECO:0000256" key="3">
    <source>
        <dbReference type="ARBA" id="ARBA00022605"/>
    </source>
</evidence>
<reference evidence="9 10" key="1">
    <citation type="submission" date="2020-03" db="EMBL/GenBank/DDBJ databases">
        <title>Genomic Encyclopedia of Type Strains, Phase IV (KMG-IV): sequencing the most valuable type-strain genomes for metagenomic binning, comparative biology and taxonomic classification.</title>
        <authorList>
            <person name="Goeker M."/>
        </authorList>
    </citation>
    <scope>NUCLEOTIDE SEQUENCE [LARGE SCALE GENOMIC DNA]</scope>
    <source>
        <strain evidence="9 10">DSM 101599</strain>
    </source>
</reference>
<evidence type="ECO:0000313" key="10">
    <source>
        <dbReference type="Proteomes" id="UP000745859"/>
    </source>
</evidence>
<feature type="binding site" evidence="7">
    <location>
        <position position="372"/>
    </location>
    <ligand>
        <name>phosphoenolpyruvate</name>
        <dbReference type="ChEBI" id="CHEBI:58702"/>
    </ligand>
</feature>
<accession>A0ABX0U5I3</accession>
<dbReference type="EC" id="2.5.1.19" evidence="7"/>
<dbReference type="GO" id="GO:0003866">
    <property type="term" value="F:3-phosphoshikimate 1-carboxyvinyltransferase activity"/>
    <property type="evidence" value="ECO:0007669"/>
    <property type="project" value="UniProtKB-EC"/>
</dbReference>
<comment type="function">
    <text evidence="7">Catalyzes the transfer of the enolpyruvyl moiety of phosphoenolpyruvate (PEP) to the 5-hydroxyl of shikimate-3-phosphate (S3P) to produce enolpyruvyl shikimate-3-phosphate and inorganic phosphate.</text>
</comment>
<feature type="binding site" evidence="7">
    <location>
        <position position="152"/>
    </location>
    <ligand>
        <name>3-phosphoshikimate</name>
        <dbReference type="ChEBI" id="CHEBI:145989"/>
    </ligand>
</feature>
<feature type="binding site" evidence="7">
    <location>
        <position position="396"/>
    </location>
    <ligand>
        <name>phosphoenolpyruvate</name>
        <dbReference type="ChEBI" id="CHEBI:58702"/>
    </ligand>
</feature>
<dbReference type="Gene3D" id="3.65.10.10">
    <property type="entry name" value="Enolpyruvate transferase domain"/>
    <property type="match status" value="3"/>
</dbReference>
<dbReference type="HAMAP" id="MF_00210">
    <property type="entry name" value="EPSP_synth"/>
    <property type="match status" value="1"/>
</dbReference>
<feature type="binding site" evidence="7">
    <location>
        <position position="75"/>
    </location>
    <ligand>
        <name>phosphoenolpyruvate</name>
        <dbReference type="ChEBI" id="CHEBI:58702"/>
    </ligand>
</feature>
<dbReference type="InterPro" id="IPR001986">
    <property type="entry name" value="Enolpyruvate_Tfrase_dom"/>
</dbReference>
<dbReference type="EMBL" id="JAASQL010000001">
    <property type="protein sequence ID" value="NIJ43614.1"/>
    <property type="molecule type" value="Genomic_DNA"/>
</dbReference>
<comment type="caution">
    <text evidence="7">Lacks conserved residue(s) required for the propagation of feature annotation.</text>
</comment>
<dbReference type="InterPro" id="IPR013792">
    <property type="entry name" value="RNA3'P_cycl/enolpyr_Trfase_a/b"/>
</dbReference>
<feature type="binding site" evidence="7">
    <location>
        <position position="297"/>
    </location>
    <ligand>
        <name>3-phosphoshikimate</name>
        <dbReference type="ChEBI" id="CHEBI:145989"/>
    </ligand>
</feature>
<feature type="binding site" evidence="7">
    <location>
        <position position="28"/>
    </location>
    <ligand>
        <name>3-phosphoshikimate</name>
        <dbReference type="ChEBI" id="CHEBI:145989"/>
    </ligand>
</feature>
<evidence type="ECO:0000313" key="9">
    <source>
        <dbReference type="EMBL" id="NIJ43614.1"/>
    </source>
</evidence>
<dbReference type="Pfam" id="PF00275">
    <property type="entry name" value="EPSP_synthase"/>
    <property type="match status" value="1"/>
</dbReference>
<feature type="active site" description="Proton acceptor" evidence="7">
    <location>
        <position position="297"/>
    </location>
</feature>
<proteinExistence type="inferred from homology"/>
<feature type="domain" description="Enolpyruvate transferase" evidence="8">
    <location>
        <begin position="66"/>
        <end position="403"/>
    </location>
</feature>
<dbReference type="SUPFAM" id="SSF55205">
    <property type="entry name" value="EPT/RTPC-like"/>
    <property type="match status" value="1"/>
</dbReference>
<dbReference type="PANTHER" id="PTHR21090:SF5">
    <property type="entry name" value="PENTAFUNCTIONAL AROM POLYPEPTIDE"/>
    <property type="match status" value="1"/>
</dbReference>
<feature type="binding site" evidence="7">
    <location>
        <position position="104"/>
    </location>
    <ligand>
        <name>phosphoenolpyruvate</name>
        <dbReference type="ChEBI" id="CHEBI:58702"/>
    </ligand>
</feature>
<comment type="subunit">
    <text evidence="7">Monomer.</text>
</comment>
<comment type="caution">
    <text evidence="9">The sequence shown here is derived from an EMBL/GenBank/DDBJ whole genome shotgun (WGS) entry which is preliminary data.</text>
</comment>
<comment type="pathway">
    <text evidence="1 7">Metabolic intermediate biosynthesis; chorismate biosynthesis; chorismate from D-erythrose 4-phosphate and phosphoenolpyruvate: step 6/7.</text>
</comment>
<organism evidence="9 10">
    <name type="scientific">Wenyingzhuangia heitensis</name>
    <dbReference type="NCBI Taxonomy" id="1487859"/>
    <lineage>
        <taxon>Bacteria</taxon>
        <taxon>Pseudomonadati</taxon>
        <taxon>Bacteroidota</taxon>
        <taxon>Flavobacteriia</taxon>
        <taxon>Flavobacteriales</taxon>
        <taxon>Flavobacteriaceae</taxon>
        <taxon>Wenyingzhuangia</taxon>
    </lineage>
</organism>
<keyword evidence="3 7" id="KW-0028">Amino-acid biosynthesis</keyword>
<feature type="binding site" evidence="7">
    <location>
        <position position="152"/>
    </location>
    <ligand>
        <name>phosphoenolpyruvate</name>
        <dbReference type="ChEBI" id="CHEBI:58702"/>
    </ligand>
</feature>
<evidence type="ECO:0000256" key="1">
    <source>
        <dbReference type="ARBA" id="ARBA00004811"/>
    </source>
</evidence>
<dbReference type="CDD" id="cd01556">
    <property type="entry name" value="EPSP_synthase"/>
    <property type="match status" value="1"/>
</dbReference>
<feature type="binding site" evidence="7">
    <location>
        <position position="28"/>
    </location>
    <ligand>
        <name>phosphoenolpyruvate</name>
        <dbReference type="ChEBI" id="CHEBI:58702"/>
    </ligand>
</feature>
<evidence type="ECO:0000259" key="8">
    <source>
        <dbReference type="Pfam" id="PF00275"/>
    </source>
</evidence>
<feature type="binding site" evidence="7">
    <location>
        <position position="150"/>
    </location>
    <ligand>
        <name>3-phosphoshikimate</name>
        <dbReference type="ChEBI" id="CHEBI:145989"/>
    </ligand>
</feature>
<feature type="binding site" evidence="7">
    <location>
        <position position="328"/>
    </location>
    <ligand>
        <name>phosphoenolpyruvate</name>
        <dbReference type="ChEBI" id="CHEBI:58702"/>
    </ligand>
</feature>
<gene>
    <name evidence="7" type="primary">aroA</name>
    <name evidence="9" type="ORF">FHR24_000053</name>
</gene>
<feature type="binding site" evidence="7">
    <location>
        <position position="33"/>
    </location>
    <ligand>
        <name>3-phosphoshikimate</name>
        <dbReference type="ChEBI" id="CHEBI:145989"/>
    </ligand>
</feature>
<feature type="binding site" evidence="7">
    <location>
        <position position="151"/>
    </location>
    <ligand>
        <name>3-phosphoshikimate</name>
        <dbReference type="ChEBI" id="CHEBI:145989"/>
    </ligand>
</feature>
<dbReference type="PROSITE" id="PS00885">
    <property type="entry name" value="EPSP_SYNTHASE_2"/>
    <property type="match status" value="1"/>
</dbReference>
<evidence type="ECO:0000256" key="6">
    <source>
        <dbReference type="ARBA" id="ARBA00044633"/>
    </source>
</evidence>
<comment type="subcellular location">
    <subcellularLocation>
        <location evidence="7">Cytoplasm</location>
    </subcellularLocation>
</comment>
<evidence type="ECO:0000256" key="7">
    <source>
        <dbReference type="HAMAP-Rule" id="MF_00210"/>
    </source>
</evidence>
<feature type="binding site" evidence="7">
    <location>
        <position position="29"/>
    </location>
    <ligand>
        <name>3-phosphoshikimate</name>
        <dbReference type="ChEBI" id="CHEBI:145989"/>
    </ligand>
</feature>
<evidence type="ECO:0000256" key="5">
    <source>
        <dbReference type="ARBA" id="ARBA00023141"/>
    </source>
</evidence>
<dbReference type="Proteomes" id="UP000745859">
    <property type="component" value="Unassembled WGS sequence"/>
</dbReference>